<feature type="region of interest" description="Disordered" evidence="1">
    <location>
        <begin position="405"/>
        <end position="425"/>
    </location>
</feature>
<dbReference type="GO" id="GO:0005634">
    <property type="term" value="C:nucleus"/>
    <property type="evidence" value="ECO:0007669"/>
    <property type="project" value="TreeGrafter"/>
</dbReference>
<dbReference type="OrthoDB" id="20507at2759"/>
<feature type="compositionally biased region" description="Polar residues" evidence="1">
    <location>
        <begin position="666"/>
        <end position="684"/>
    </location>
</feature>
<dbReference type="PANTHER" id="PTHR13384">
    <property type="entry name" value="G PATCH DOMAIN-CONTAINING PROTEIN 1"/>
    <property type="match status" value="1"/>
</dbReference>
<gene>
    <name evidence="2" type="ORF">FWILDA_LOCUS4689</name>
</gene>
<feature type="compositionally biased region" description="Basic and acidic residues" evidence="1">
    <location>
        <begin position="596"/>
        <end position="607"/>
    </location>
</feature>
<dbReference type="Proteomes" id="UP001153678">
    <property type="component" value="Unassembled WGS sequence"/>
</dbReference>
<dbReference type="AlphaFoldDB" id="A0A9W4SIV9"/>
<feature type="compositionally biased region" description="Basic residues" evidence="1">
    <location>
        <begin position="540"/>
        <end position="564"/>
    </location>
</feature>
<proteinExistence type="predicted"/>
<reference evidence="2" key="1">
    <citation type="submission" date="2022-08" db="EMBL/GenBank/DDBJ databases">
        <authorList>
            <person name="Kallberg Y."/>
            <person name="Tangrot J."/>
            <person name="Rosling A."/>
        </authorList>
    </citation>
    <scope>NUCLEOTIDE SEQUENCE</scope>
    <source>
        <strain evidence="2">Wild A</strain>
    </source>
</reference>
<dbReference type="Pfam" id="PF26093">
    <property type="entry name" value="HTH_TGH"/>
    <property type="match status" value="1"/>
</dbReference>
<keyword evidence="3" id="KW-1185">Reference proteome</keyword>
<feature type="compositionally biased region" description="Basic and acidic residues" evidence="1">
    <location>
        <begin position="616"/>
        <end position="665"/>
    </location>
</feature>
<dbReference type="PANTHER" id="PTHR13384:SF19">
    <property type="entry name" value="G PATCH DOMAIN-CONTAINING PROTEIN 1"/>
    <property type="match status" value="1"/>
</dbReference>
<feature type="compositionally biased region" description="Basic and acidic residues" evidence="1">
    <location>
        <begin position="565"/>
        <end position="588"/>
    </location>
</feature>
<feature type="region of interest" description="Disordered" evidence="1">
    <location>
        <begin position="440"/>
        <end position="691"/>
    </location>
</feature>
<accession>A0A9W4SIV9</accession>
<organism evidence="2 3">
    <name type="scientific">Funneliformis geosporum</name>
    <dbReference type="NCBI Taxonomy" id="1117311"/>
    <lineage>
        <taxon>Eukaryota</taxon>
        <taxon>Fungi</taxon>
        <taxon>Fungi incertae sedis</taxon>
        <taxon>Mucoromycota</taxon>
        <taxon>Glomeromycotina</taxon>
        <taxon>Glomeromycetes</taxon>
        <taxon>Glomerales</taxon>
        <taxon>Glomeraceae</taxon>
        <taxon>Funneliformis</taxon>
    </lineage>
</organism>
<protein>
    <submittedName>
        <fullName evidence="2">1419_t:CDS:1</fullName>
    </submittedName>
</protein>
<evidence type="ECO:0000256" key="1">
    <source>
        <dbReference type="SAM" id="MobiDB-lite"/>
    </source>
</evidence>
<name>A0A9W4SIV9_9GLOM</name>
<dbReference type="EMBL" id="CAMKVN010000727">
    <property type="protein sequence ID" value="CAI2170658.1"/>
    <property type="molecule type" value="Genomic_DNA"/>
</dbReference>
<sequence>MTNFHASLMDEDEDTLVMGGKNLSSYSKQNQVKKLSSDKLCHDGSSPLRGFVLASRPVPLDKWFAPPILPQGFVPIHELNSEAIEKKDTPVSFQNSKHQKQTTLAILAEQRGELLGETPLNAPARSVFDYVSRKDKDRLDNLIGYMIDTTGDVQKKSSELEIPKVDKDVALAALQGFIPFENDKKKQARYKQFLEVQAELSAVPLKQPEDFTFEQFIKELDEFAQSARIFRPMSKMMASRFTNAKSVDDFKHPEEDTRFASESSNKLHQDDASIQVSLESAGSSAEAAARMNMFGPLTRVRTNFYPARLLCKRFNVANPHPDYQYDNQSGKTQKGQKDVLSKETMNDIIGKQDSQNFMEFTSSNYKSQVNIDDDKADTLRSTDDVKEEVQKTRPAMELFISIFGESDSGDEDEAPKHKEPPNMIIGTMDDTNLIEDEKLSPAPSENVEAAATIPFRPMFKKKTDRSEKVLSNESTEVSQSQSIPPKGRKKGPVTRVSLSFDDDTKIGPSVKRKQTETKSSDNDSSSSVESGEKNDSLSRREHKHSHSRHKHSSSKKRKKKKKHSKGYDNSKKKDKKRSCEGSEDERFKSSKKKKRYGEEGSGHDRSGKYHRNKNYRHQEVTKPVDKAKEDANDKRIETHSERLEESIIDKREEQTTYLTESKEKQITSPQSKNDNKMSNTSSSRPRAMDLW</sequence>
<feature type="compositionally biased region" description="Polar residues" evidence="1">
    <location>
        <begin position="471"/>
        <end position="483"/>
    </location>
</feature>
<comment type="caution">
    <text evidence="2">The sequence shown here is derived from an EMBL/GenBank/DDBJ whole genome shotgun (WGS) entry which is preliminary data.</text>
</comment>
<evidence type="ECO:0000313" key="2">
    <source>
        <dbReference type="EMBL" id="CAI2170658.1"/>
    </source>
</evidence>
<dbReference type="GO" id="GO:0003723">
    <property type="term" value="F:RNA binding"/>
    <property type="evidence" value="ECO:0007669"/>
    <property type="project" value="TreeGrafter"/>
</dbReference>
<feature type="compositionally biased region" description="Basic and acidic residues" evidence="1">
    <location>
        <begin position="530"/>
        <end position="539"/>
    </location>
</feature>
<evidence type="ECO:0000313" key="3">
    <source>
        <dbReference type="Proteomes" id="UP001153678"/>
    </source>
</evidence>